<dbReference type="InterPro" id="IPR032867">
    <property type="entry name" value="DYW_dom"/>
</dbReference>
<dbReference type="Pfam" id="PF20430">
    <property type="entry name" value="Eplus_motif"/>
    <property type="match status" value="1"/>
</dbReference>
<dbReference type="FunFam" id="1.25.40.10:FF:000031">
    <property type="entry name" value="Pentatricopeptide repeat-containing protein mitochondrial"/>
    <property type="match status" value="1"/>
</dbReference>
<feature type="repeat" description="PPR" evidence="3">
    <location>
        <begin position="176"/>
        <end position="210"/>
    </location>
</feature>
<dbReference type="FunFam" id="1.25.40.10:FF:000351">
    <property type="entry name" value="Pentatricopeptide repeat-containing protein"/>
    <property type="match status" value="1"/>
</dbReference>
<dbReference type="Proteomes" id="UP001374584">
    <property type="component" value="Unassembled WGS sequence"/>
</dbReference>
<feature type="compositionally biased region" description="Basic residues" evidence="4">
    <location>
        <begin position="49"/>
        <end position="61"/>
    </location>
</feature>
<dbReference type="PROSITE" id="PS51375">
    <property type="entry name" value="PPR"/>
    <property type="match status" value="6"/>
</dbReference>
<evidence type="ECO:0000313" key="7">
    <source>
        <dbReference type="Proteomes" id="UP001374584"/>
    </source>
</evidence>
<dbReference type="GO" id="GO:0003723">
    <property type="term" value="F:RNA binding"/>
    <property type="evidence" value="ECO:0007669"/>
    <property type="project" value="InterPro"/>
</dbReference>
<evidence type="ECO:0000256" key="4">
    <source>
        <dbReference type="SAM" id="MobiDB-lite"/>
    </source>
</evidence>
<dbReference type="InterPro" id="IPR046960">
    <property type="entry name" value="PPR_At4g14850-like_plant"/>
</dbReference>
<dbReference type="GO" id="GO:0009451">
    <property type="term" value="P:RNA modification"/>
    <property type="evidence" value="ECO:0007669"/>
    <property type="project" value="InterPro"/>
</dbReference>
<dbReference type="Pfam" id="PF01535">
    <property type="entry name" value="PPR"/>
    <property type="match status" value="4"/>
</dbReference>
<dbReference type="Pfam" id="PF12854">
    <property type="entry name" value="PPR_1"/>
    <property type="match status" value="1"/>
</dbReference>
<dbReference type="InterPro" id="IPR046849">
    <property type="entry name" value="E2_motif"/>
</dbReference>
<keyword evidence="2" id="KW-0677">Repeat</keyword>
<feature type="domain" description="DYW" evidence="5">
    <location>
        <begin position="698"/>
        <end position="793"/>
    </location>
</feature>
<evidence type="ECO:0000256" key="2">
    <source>
        <dbReference type="ARBA" id="ARBA00022737"/>
    </source>
</evidence>
<feature type="repeat" description="PPR" evidence="3">
    <location>
        <begin position="278"/>
        <end position="312"/>
    </location>
</feature>
<proteinExistence type="inferred from homology"/>
<dbReference type="Pfam" id="PF20431">
    <property type="entry name" value="E_motif"/>
    <property type="match status" value="1"/>
</dbReference>
<dbReference type="FunFam" id="1.25.40.10:FF:000366">
    <property type="entry name" value="Pentatricopeptide (PPR) repeat-containing protein"/>
    <property type="match status" value="1"/>
</dbReference>
<comment type="similarity">
    <text evidence="1">Belongs to the PPR family. PCMP-H subfamily.</text>
</comment>
<dbReference type="SUPFAM" id="SSF48452">
    <property type="entry name" value="TPR-like"/>
    <property type="match status" value="1"/>
</dbReference>
<evidence type="ECO:0000256" key="1">
    <source>
        <dbReference type="ARBA" id="ARBA00006643"/>
    </source>
</evidence>
<sequence length="793" mass="89300">MLLPRSPHLQPQQCLTCEGVLTKHYPTEKQLHHPLPLPLPVSPPLTHRSSQRRSTLHHRRATTPSTAPSISMQCMYPFQVQTFRNLLKASIAQRDLITGKTLHAIYFKTLIPPSTYLSNHFILLYSKCGSLHSAQISFHLTQHPNVFSYNTLINAYAKHSLIHLAHRLFDEIPQPDLVSYNTLIAAYADRGESGPVLRLFEEVRELGLGLDGFTLSGVITACGDDVGLVRQLHCFVVMCGYDCYASVNNAVLACYSRKGFFNEAKRVFREMGEGGVRDEVSWNAMIVACGQHREGVEAVELFIEMVRKDLKVDMFTMASVLTAFTCVKDLVGGMQFHGMMVKTGFHGNSHVGSGLIDLYSKCAAGMVECRKVFEEIHAPDLVLWNTMISGFSQYEDLSEDGLWCFKEMQRKGFRPDDCSFVCVTSVCSNLSSPSVGKQVHALAIKSDISYNRISVNNALVAMYSRCGNVHDARRVFDTMTEHNTVSLNSMIAGYAQHGVEVESLRLFELMLQKDIAPNSITFISVLSACAHTGKVEEGQKYFNMMKEKFGIEPEEEHFSCMIDLLGRAGELREAERIIETMPFNPGSIEWASLLGACRKHGNVDLAVKAANEFLRLEPYNAAPYVMLSNMYASASRWDEAANIKRMMRGRGVKKKPGCSWIEIDKKVHVFVAEDTSHPMIKEIHVYMEKLLRKMKQAGYVPDIRWALVKAEEVERNEKERRLLNHSEKLAVAFGLISTEEGVPILIVKNLRICGDCHNAIKHISAISGREITVRDTHRFHCFKEGQCSCRDFW</sequence>
<organism evidence="6 7">
    <name type="scientific">Phaseolus coccineus</name>
    <name type="common">Scarlet runner bean</name>
    <name type="synonym">Phaseolus multiflorus</name>
    <dbReference type="NCBI Taxonomy" id="3886"/>
    <lineage>
        <taxon>Eukaryota</taxon>
        <taxon>Viridiplantae</taxon>
        <taxon>Streptophyta</taxon>
        <taxon>Embryophyta</taxon>
        <taxon>Tracheophyta</taxon>
        <taxon>Spermatophyta</taxon>
        <taxon>Magnoliopsida</taxon>
        <taxon>eudicotyledons</taxon>
        <taxon>Gunneridae</taxon>
        <taxon>Pentapetalae</taxon>
        <taxon>rosids</taxon>
        <taxon>fabids</taxon>
        <taxon>Fabales</taxon>
        <taxon>Fabaceae</taxon>
        <taxon>Papilionoideae</taxon>
        <taxon>50 kb inversion clade</taxon>
        <taxon>NPAAA clade</taxon>
        <taxon>indigoferoid/millettioid clade</taxon>
        <taxon>Phaseoleae</taxon>
        <taxon>Phaseolus</taxon>
    </lineage>
</organism>
<name>A0AAN9QFT7_PHACN</name>
<evidence type="ECO:0000313" key="6">
    <source>
        <dbReference type="EMBL" id="KAK7333677.1"/>
    </source>
</evidence>
<comment type="caution">
    <text evidence="6">The sequence shown here is derived from an EMBL/GenBank/DDBJ whole genome shotgun (WGS) entry which is preliminary data.</text>
</comment>
<dbReference type="InterPro" id="IPR002885">
    <property type="entry name" value="PPR_rpt"/>
</dbReference>
<dbReference type="Gene3D" id="1.25.40.10">
    <property type="entry name" value="Tetratricopeptide repeat domain"/>
    <property type="match status" value="4"/>
</dbReference>
<protein>
    <recommendedName>
        <fullName evidence="5">DYW domain-containing protein</fullName>
    </recommendedName>
</protein>
<reference evidence="6 7" key="1">
    <citation type="submission" date="2024-01" db="EMBL/GenBank/DDBJ databases">
        <title>The genomes of 5 underutilized Papilionoideae crops provide insights into root nodulation and disease resistanc.</title>
        <authorList>
            <person name="Jiang F."/>
        </authorList>
    </citation>
    <scope>NUCLEOTIDE SEQUENCE [LARGE SCALE GENOMIC DNA]</scope>
    <source>
        <strain evidence="6">JINMINGXINNONG_FW02</strain>
        <tissue evidence="6">Leaves</tissue>
    </source>
</reference>
<accession>A0AAN9QFT7</accession>
<dbReference type="GO" id="GO:0008270">
    <property type="term" value="F:zinc ion binding"/>
    <property type="evidence" value="ECO:0007669"/>
    <property type="project" value="InterPro"/>
</dbReference>
<dbReference type="AlphaFoldDB" id="A0AAN9QFT7"/>
<dbReference type="NCBIfam" id="TIGR00756">
    <property type="entry name" value="PPR"/>
    <property type="match status" value="6"/>
</dbReference>
<dbReference type="PANTHER" id="PTHR47926">
    <property type="entry name" value="PENTATRICOPEPTIDE REPEAT-CONTAINING PROTEIN"/>
    <property type="match status" value="1"/>
</dbReference>
<evidence type="ECO:0000256" key="3">
    <source>
        <dbReference type="PROSITE-ProRule" id="PRU00708"/>
    </source>
</evidence>
<feature type="repeat" description="PPR" evidence="3">
    <location>
        <begin position="380"/>
        <end position="415"/>
    </location>
</feature>
<feature type="repeat" description="PPR" evidence="3">
    <location>
        <begin position="145"/>
        <end position="175"/>
    </location>
</feature>
<feature type="repeat" description="PPR" evidence="3">
    <location>
        <begin position="518"/>
        <end position="548"/>
    </location>
</feature>
<dbReference type="InterPro" id="IPR011990">
    <property type="entry name" value="TPR-like_helical_dom_sf"/>
</dbReference>
<dbReference type="PANTHER" id="PTHR47926:SF505">
    <property type="entry name" value="PENTATRICOPEPTIDE REPEAT (PPR) SUPERFAMILY PROTEIN"/>
    <property type="match status" value="1"/>
</dbReference>
<dbReference type="FunFam" id="1.25.40.10:FF:000442">
    <property type="entry name" value="Pentatricopeptide repeat-containing protein At3g49710"/>
    <property type="match status" value="1"/>
</dbReference>
<evidence type="ECO:0000259" key="5">
    <source>
        <dbReference type="Pfam" id="PF14432"/>
    </source>
</evidence>
<dbReference type="EMBL" id="JAYMYR010000011">
    <property type="protein sequence ID" value="KAK7333677.1"/>
    <property type="molecule type" value="Genomic_DNA"/>
</dbReference>
<feature type="repeat" description="PPR" evidence="3">
    <location>
        <begin position="483"/>
        <end position="517"/>
    </location>
</feature>
<dbReference type="InterPro" id="IPR046848">
    <property type="entry name" value="E_motif"/>
</dbReference>
<feature type="region of interest" description="Disordered" evidence="4">
    <location>
        <begin position="32"/>
        <end position="66"/>
    </location>
</feature>
<dbReference type="FunFam" id="1.25.40.10:FF:000396">
    <property type="entry name" value="Pentatricopeptide repeat-containing protein At2g36730"/>
    <property type="match status" value="1"/>
</dbReference>
<dbReference type="Pfam" id="PF14432">
    <property type="entry name" value="DYW_deaminase"/>
    <property type="match status" value="1"/>
</dbReference>
<gene>
    <name evidence="6" type="ORF">VNO80_30454</name>
</gene>
<dbReference type="Pfam" id="PF13041">
    <property type="entry name" value="PPR_2"/>
    <property type="match status" value="2"/>
</dbReference>
<keyword evidence="7" id="KW-1185">Reference proteome</keyword>